<dbReference type="AlphaFoldDB" id="A0A7W7CIS7"/>
<dbReference type="GO" id="GO:0042274">
    <property type="term" value="P:ribosomal small subunit biogenesis"/>
    <property type="evidence" value="ECO:0007669"/>
    <property type="project" value="UniProtKB-UniRule"/>
</dbReference>
<comment type="similarity">
    <text evidence="5">Belongs to the RimM family.</text>
</comment>
<gene>
    <name evidence="5" type="primary">rimM</name>
    <name evidence="8" type="ORF">HNR67_008165</name>
</gene>
<organism evidence="8 9">
    <name type="scientific">Crossiella cryophila</name>
    <dbReference type="NCBI Taxonomy" id="43355"/>
    <lineage>
        <taxon>Bacteria</taxon>
        <taxon>Bacillati</taxon>
        <taxon>Actinomycetota</taxon>
        <taxon>Actinomycetes</taxon>
        <taxon>Pseudonocardiales</taxon>
        <taxon>Pseudonocardiaceae</taxon>
        <taxon>Crossiella</taxon>
    </lineage>
</organism>
<comment type="subcellular location">
    <subcellularLocation>
        <location evidence="5">Cytoplasm</location>
    </subcellularLocation>
</comment>
<dbReference type="Gene3D" id="2.30.30.240">
    <property type="entry name" value="PRC-barrel domain"/>
    <property type="match status" value="1"/>
</dbReference>
<dbReference type="GO" id="GO:0005840">
    <property type="term" value="C:ribosome"/>
    <property type="evidence" value="ECO:0007669"/>
    <property type="project" value="InterPro"/>
</dbReference>
<evidence type="ECO:0000259" key="7">
    <source>
        <dbReference type="Pfam" id="PF24986"/>
    </source>
</evidence>
<keyword evidence="4 5" id="KW-0143">Chaperone</keyword>
<accession>A0A7W7CIS7</accession>
<keyword evidence="9" id="KW-1185">Reference proteome</keyword>
<evidence type="ECO:0000256" key="5">
    <source>
        <dbReference type="HAMAP-Rule" id="MF_00014"/>
    </source>
</evidence>
<dbReference type="SUPFAM" id="SSF50346">
    <property type="entry name" value="PRC-barrel domain"/>
    <property type="match status" value="1"/>
</dbReference>
<name>A0A7W7CIS7_9PSEU</name>
<protein>
    <recommendedName>
        <fullName evidence="5">Ribosome maturation factor RimM</fullName>
    </recommendedName>
</protein>
<feature type="domain" description="Ribosome maturation factor RimM PRC barrel" evidence="7">
    <location>
        <begin position="103"/>
        <end position="169"/>
    </location>
</feature>
<keyword evidence="1 5" id="KW-0963">Cytoplasm</keyword>
<proteinExistence type="inferred from homology"/>
<dbReference type="GO" id="GO:0005737">
    <property type="term" value="C:cytoplasm"/>
    <property type="evidence" value="ECO:0007669"/>
    <property type="project" value="UniProtKB-SubCell"/>
</dbReference>
<dbReference type="RefSeq" id="WP_185009058.1">
    <property type="nucleotide sequence ID" value="NZ_BAAAUI010000061.1"/>
</dbReference>
<dbReference type="Pfam" id="PF01782">
    <property type="entry name" value="RimM"/>
    <property type="match status" value="1"/>
</dbReference>
<evidence type="ECO:0000259" key="6">
    <source>
        <dbReference type="Pfam" id="PF01782"/>
    </source>
</evidence>
<dbReference type="EMBL" id="JACHMH010000001">
    <property type="protein sequence ID" value="MBB4682047.1"/>
    <property type="molecule type" value="Genomic_DNA"/>
</dbReference>
<dbReference type="InterPro" id="IPR011033">
    <property type="entry name" value="PRC_barrel-like_sf"/>
</dbReference>
<dbReference type="Proteomes" id="UP000533598">
    <property type="component" value="Unassembled WGS sequence"/>
</dbReference>
<feature type="domain" description="RimM N-terminal" evidence="6">
    <location>
        <begin position="6"/>
        <end position="89"/>
    </location>
</feature>
<dbReference type="Pfam" id="PF24986">
    <property type="entry name" value="PRC_RimM"/>
    <property type="match status" value="1"/>
</dbReference>
<evidence type="ECO:0000256" key="1">
    <source>
        <dbReference type="ARBA" id="ARBA00022490"/>
    </source>
</evidence>
<evidence type="ECO:0000256" key="4">
    <source>
        <dbReference type="ARBA" id="ARBA00023186"/>
    </source>
</evidence>
<comment type="caution">
    <text evidence="8">The sequence shown here is derived from an EMBL/GenBank/DDBJ whole genome shotgun (WGS) entry which is preliminary data.</text>
</comment>
<dbReference type="InterPro" id="IPR011961">
    <property type="entry name" value="RimM"/>
</dbReference>
<dbReference type="HAMAP" id="MF_00014">
    <property type="entry name" value="Ribosome_mat_RimM"/>
    <property type="match status" value="1"/>
</dbReference>
<dbReference type="GO" id="GO:0006364">
    <property type="term" value="P:rRNA processing"/>
    <property type="evidence" value="ECO:0007669"/>
    <property type="project" value="UniProtKB-UniRule"/>
</dbReference>
<dbReference type="PANTHER" id="PTHR33692:SF1">
    <property type="entry name" value="RIBOSOME MATURATION FACTOR RIMM"/>
    <property type="match status" value="1"/>
</dbReference>
<dbReference type="InterPro" id="IPR036976">
    <property type="entry name" value="RimM_N_sf"/>
</dbReference>
<comment type="subunit">
    <text evidence="5">Binds ribosomal protein uS19.</text>
</comment>
<keyword evidence="3 5" id="KW-0698">rRNA processing</keyword>
<dbReference type="InterPro" id="IPR056792">
    <property type="entry name" value="PRC_RimM"/>
</dbReference>
<comment type="function">
    <text evidence="5">An accessory protein needed during the final step in the assembly of 30S ribosomal subunit, possibly for assembly of the head region. Essential for efficient processing of 16S rRNA. May be needed both before and after RbfA during the maturation of 16S rRNA. It has affinity for free ribosomal 30S subunits but not for 70S ribosomes.</text>
</comment>
<dbReference type="InterPro" id="IPR002676">
    <property type="entry name" value="RimM_N"/>
</dbReference>
<sequence>MSTEVVVGRIARSHGIRGELVVDVHTDEPDDRFAIGTVLTGKPRQGVARRLTVTAARPHAGRLLVSFEGIADRGAADSLRGVLLTVQVSELPEITEPDSFYDHQLEGLAAVDTTGAAIGVVREVIHGPGGELLVLDADGTELLVPFVAAIVPEVDLAGGRVVIDPPEGLFDQ</sequence>
<dbReference type="NCBIfam" id="TIGR02273">
    <property type="entry name" value="16S_RimM"/>
    <property type="match status" value="1"/>
</dbReference>
<evidence type="ECO:0000256" key="3">
    <source>
        <dbReference type="ARBA" id="ARBA00022552"/>
    </source>
</evidence>
<reference evidence="8 9" key="1">
    <citation type="submission" date="2020-08" db="EMBL/GenBank/DDBJ databases">
        <title>Sequencing the genomes of 1000 actinobacteria strains.</title>
        <authorList>
            <person name="Klenk H.-P."/>
        </authorList>
    </citation>
    <scope>NUCLEOTIDE SEQUENCE [LARGE SCALE GENOMIC DNA]</scope>
    <source>
        <strain evidence="8 9">DSM 44230</strain>
    </source>
</reference>
<dbReference type="PANTHER" id="PTHR33692">
    <property type="entry name" value="RIBOSOME MATURATION FACTOR RIMM"/>
    <property type="match status" value="1"/>
</dbReference>
<evidence type="ECO:0000256" key="2">
    <source>
        <dbReference type="ARBA" id="ARBA00022517"/>
    </source>
</evidence>
<dbReference type="InterPro" id="IPR009000">
    <property type="entry name" value="Transl_B-barrel_sf"/>
</dbReference>
<dbReference type="SUPFAM" id="SSF50447">
    <property type="entry name" value="Translation proteins"/>
    <property type="match status" value="1"/>
</dbReference>
<comment type="domain">
    <text evidence="5">The PRC barrel domain binds ribosomal protein uS19.</text>
</comment>
<dbReference type="GO" id="GO:0043022">
    <property type="term" value="F:ribosome binding"/>
    <property type="evidence" value="ECO:0007669"/>
    <property type="project" value="InterPro"/>
</dbReference>
<evidence type="ECO:0000313" key="8">
    <source>
        <dbReference type="EMBL" id="MBB4682047.1"/>
    </source>
</evidence>
<evidence type="ECO:0000313" key="9">
    <source>
        <dbReference type="Proteomes" id="UP000533598"/>
    </source>
</evidence>
<keyword evidence="2 5" id="KW-0690">Ribosome biogenesis</keyword>
<dbReference type="Gene3D" id="2.40.30.60">
    <property type="entry name" value="RimM"/>
    <property type="match status" value="1"/>
</dbReference>